<protein>
    <submittedName>
        <fullName evidence="2">Uncharacterized protein</fullName>
    </submittedName>
</protein>
<dbReference type="Proteomes" id="UP001383192">
    <property type="component" value="Unassembled WGS sequence"/>
</dbReference>
<feature type="compositionally biased region" description="Basic and acidic residues" evidence="1">
    <location>
        <begin position="104"/>
        <end position="120"/>
    </location>
</feature>
<evidence type="ECO:0000256" key="1">
    <source>
        <dbReference type="SAM" id="MobiDB-lite"/>
    </source>
</evidence>
<feature type="region of interest" description="Disordered" evidence="1">
    <location>
        <begin position="65"/>
        <end position="135"/>
    </location>
</feature>
<gene>
    <name evidence="2" type="ORF">VNI00_016197</name>
</gene>
<dbReference type="EMBL" id="JAYKXP010000120">
    <property type="protein sequence ID" value="KAK7024592.1"/>
    <property type="molecule type" value="Genomic_DNA"/>
</dbReference>
<organism evidence="2 3">
    <name type="scientific">Paramarasmius palmivorus</name>
    <dbReference type="NCBI Taxonomy" id="297713"/>
    <lineage>
        <taxon>Eukaryota</taxon>
        <taxon>Fungi</taxon>
        <taxon>Dikarya</taxon>
        <taxon>Basidiomycota</taxon>
        <taxon>Agaricomycotina</taxon>
        <taxon>Agaricomycetes</taxon>
        <taxon>Agaricomycetidae</taxon>
        <taxon>Agaricales</taxon>
        <taxon>Marasmiineae</taxon>
        <taxon>Marasmiaceae</taxon>
        <taxon>Paramarasmius</taxon>
    </lineage>
</organism>
<accession>A0AAW0BD56</accession>
<proteinExistence type="predicted"/>
<evidence type="ECO:0000313" key="3">
    <source>
        <dbReference type="Proteomes" id="UP001383192"/>
    </source>
</evidence>
<feature type="compositionally biased region" description="Polar residues" evidence="1">
    <location>
        <begin position="71"/>
        <end position="92"/>
    </location>
</feature>
<sequence length="179" mass="19700">MARARRVASPVDMTVELPFLSQLGMDRSSYQELDTHMADESCPYQILCHRPGPGRDSMLVVRSRASMHGSGPSNPVNSEWTTNQSKSQQKVVNSEPRATVAPKLSRDQTDKKGKGKEKAKVQSPDQSPDEVDDFLLDSIQPGLAEFLMMGIQPWSPPPLQPLPESAITELEAAELLEGM</sequence>
<comment type="caution">
    <text evidence="2">The sequence shown here is derived from an EMBL/GenBank/DDBJ whole genome shotgun (WGS) entry which is preliminary data.</text>
</comment>
<name>A0AAW0BD56_9AGAR</name>
<evidence type="ECO:0000313" key="2">
    <source>
        <dbReference type="EMBL" id="KAK7024592.1"/>
    </source>
</evidence>
<keyword evidence="3" id="KW-1185">Reference proteome</keyword>
<dbReference type="AlphaFoldDB" id="A0AAW0BD56"/>
<reference evidence="2 3" key="1">
    <citation type="submission" date="2024-01" db="EMBL/GenBank/DDBJ databases">
        <title>A draft genome for a cacao thread blight-causing isolate of Paramarasmius palmivorus.</title>
        <authorList>
            <person name="Baruah I.K."/>
            <person name="Bukari Y."/>
            <person name="Amoako-Attah I."/>
            <person name="Meinhardt L.W."/>
            <person name="Bailey B.A."/>
            <person name="Cohen S.P."/>
        </authorList>
    </citation>
    <scope>NUCLEOTIDE SEQUENCE [LARGE SCALE GENOMIC DNA]</scope>
    <source>
        <strain evidence="2 3">GH-12</strain>
    </source>
</reference>